<organism evidence="2 3">
    <name type="scientific">Drosophila busckii</name>
    <name type="common">Fruit fly</name>
    <dbReference type="NCBI Taxonomy" id="30019"/>
    <lineage>
        <taxon>Eukaryota</taxon>
        <taxon>Metazoa</taxon>
        <taxon>Ecdysozoa</taxon>
        <taxon>Arthropoda</taxon>
        <taxon>Hexapoda</taxon>
        <taxon>Insecta</taxon>
        <taxon>Pterygota</taxon>
        <taxon>Neoptera</taxon>
        <taxon>Endopterygota</taxon>
        <taxon>Diptera</taxon>
        <taxon>Brachycera</taxon>
        <taxon>Muscomorpha</taxon>
        <taxon>Ephydroidea</taxon>
        <taxon>Drosophilidae</taxon>
        <taxon>Drosophila</taxon>
    </lineage>
</organism>
<keyword evidence="3" id="KW-1185">Reference proteome</keyword>
<feature type="region of interest" description="Disordered" evidence="1">
    <location>
        <begin position="48"/>
        <end position="73"/>
    </location>
</feature>
<evidence type="ECO:0000313" key="3">
    <source>
        <dbReference type="Proteomes" id="UP000494163"/>
    </source>
</evidence>
<sequence length="73" mass="8016">MAGKNKTVAAAPLLQFSTAAGTPETKRKMLLYRQLLRQELGKELRKELHLLGPKPKKPASKVRALPKPKSAAL</sequence>
<accession>A0A0M4E3C8</accession>
<evidence type="ECO:0000256" key="1">
    <source>
        <dbReference type="SAM" id="MobiDB-lite"/>
    </source>
</evidence>
<dbReference type="EMBL" id="CP012523">
    <property type="protein sequence ID" value="ALC38096.1"/>
    <property type="molecule type" value="Genomic_DNA"/>
</dbReference>
<name>A0A0M4E3C8_DROBS</name>
<proteinExistence type="predicted"/>
<dbReference type="AlphaFoldDB" id="A0A0M4E3C8"/>
<reference evidence="2 3" key="1">
    <citation type="submission" date="2015-08" db="EMBL/GenBank/DDBJ databases">
        <title>Ancestral chromatin configuration constrains chromatin evolution on differentiating sex chromosomes in Drosophila.</title>
        <authorList>
            <person name="Zhou Q."/>
            <person name="Bachtrog D."/>
        </authorList>
    </citation>
    <scope>NUCLEOTIDE SEQUENCE [LARGE SCALE GENOMIC DNA]</scope>
    <source>
        <tissue evidence="2">Whole larvae</tissue>
    </source>
</reference>
<protein>
    <submittedName>
        <fullName evidence="2">Trim9</fullName>
    </submittedName>
</protein>
<gene>
    <name evidence="2" type="ORF">Dbus_chr2Lg181</name>
</gene>
<dbReference type="Proteomes" id="UP000494163">
    <property type="component" value="Chromosome 2L"/>
</dbReference>
<dbReference type="OrthoDB" id="7846605at2759"/>
<feature type="compositionally biased region" description="Basic residues" evidence="1">
    <location>
        <begin position="54"/>
        <end position="66"/>
    </location>
</feature>
<evidence type="ECO:0000313" key="2">
    <source>
        <dbReference type="EMBL" id="ALC38096.1"/>
    </source>
</evidence>